<evidence type="ECO:0000313" key="1">
    <source>
        <dbReference type="EMBL" id="CAE0789901.1"/>
    </source>
</evidence>
<accession>A0A7S4FDN5</accession>
<sequence length="172" mass="19280">MSNLLPSLESHAAVLAAEISELNTDLEHLNILKRKYGPETFAHGDAKLKEVMLDKQSKLEQIYRHIAGMQQSLDERKEMVNSLDRLTGYSRVQVGESTPVTSRTMQPTALDFSHDEPHRSHAEQVPQRSVLQRTPLTDLQHRPGSHVFEVVTDSPILAHARTYSAYNAGSAQ</sequence>
<name>A0A7S4FDN5_9EUGL</name>
<proteinExistence type="predicted"/>
<organism evidence="1">
    <name type="scientific">Eutreptiella gymnastica</name>
    <dbReference type="NCBI Taxonomy" id="73025"/>
    <lineage>
        <taxon>Eukaryota</taxon>
        <taxon>Discoba</taxon>
        <taxon>Euglenozoa</taxon>
        <taxon>Euglenida</taxon>
        <taxon>Spirocuta</taxon>
        <taxon>Euglenophyceae</taxon>
        <taxon>Eutreptiales</taxon>
        <taxon>Eutreptiaceae</taxon>
        <taxon>Eutreptiella</taxon>
    </lineage>
</organism>
<dbReference type="AlphaFoldDB" id="A0A7S4FDN5"/>
<protein>
    <submittedName>
        <fullName evidence="1">Uncharacterized protein</fullName>
    </submittedName>
</protein>
<reference evidence="1" key="1">
    <citation type="submission" date="2021-01" db="EMBL/GenBank/DDBJ databases">
        <authorList>
            <person name="Corre E."/>
            <person name="Pelletier E."/>
            <person name="Niang G."/>
            <person name="Scheremetjew M."/>
            <person name="Finn R."/>
            <person name="Kale V."/>
            <person name="Holt S."/>
            <person name="Cochrane G."/>
            <person name="Meng A."/>
            <person name="Brown T."/>
            <person name="Cohen L."/>
        </authorList>
    </citation>
    <scope>NUCLEOTIDE SEQUENCE</scope>
    <source>
        <strain evidence="1">CCMP1594</strain>
    </source>
</reference>
<gene>
    <name evidence="1" type="ORF">EGYM00163_LOCUS1015</name>
</gene>
<dbReference type="EMBL" id="HBJA01003183">
    <property type="protein sequence ID" value="CAE0789901.1"/>
    <property type="molecule type" value="Transcribed_RNA"/>
</dbReference>